<evidence type="ECO:0000313" key="2">
    <source>
        <dbReference type="EMBL" id="HAE2645439.1"/>
    </source>
</evidence>
<sequence>MKVASIVAFASLLVPSIATAGVNNWSTIAYNTAQYKILCEVDNSTYYLGPAISSPGDDGKYKLLVRHECDLSRLSSYISQEKLNSIINNHPVYASQHVEVYTKSSKNVTVLRTSARATLVGSPQKKPGSTQYQSSSPIHTGYYDEIKYVSVKNSQSNSDGTFPPMALPSTIPDLYYRTTDDDGLLLQRTSDNITTQTFPVYFDIRITKKVNSSLDDCRIRLPNAITFTSRDQKEVLLDTNGNCTSIWNNSASVKGSIKFIEPSGTDLQLSGISGLDWNKSIQPTGKIYLSPGKTKNGDYNINTEVTYP</sequence>
<gene>
    <name evidence="2" type="ORF">GNA85_004076</name>
</gene>
<organism evidence="2">
    <name type="scientific">Salmonella enterica</name>
    <name type="common">Salmonella choleraesuis</name>
    <dbReference type="NCBI Taxonomy" id="28901"/>
    <lineage>
        <taxon>Bacteria</taxon>
        <taxon>Pseudomonadati</taxon>
        <taxon>Pseudomonadota</taxon>
        <taxon>Gammaproteobacteria</taxon>
        <taxon>Enterobacterales</taxon>
        <taxon>Enterobacteriaceae</taxon>
        <taxon>Salmonella</taxon>
    </lineage>
</organism>
<reference evidence="2" key="2">
    <citation type="submission" date="2018-07" db="EMBL/GenBank/DDBJ databases">
        <authorList>
            <consortium name="NCBI Pathogen Detection Project"/>
        </authorList>
    </citation>
    <scope>NUCLEOTIDE SEQUENCE</scope>
    <source>
        <strain evidence="2">SAL3357</strain>
    </source>
</reference>
<proteinExistence type="predicted"/>
<keyword evidence="1" id="KW-0732">Signal</keyword>
<dbReference type="EMBL" id="DAARJD010000023">
    <property type="protein sequence ID" value="HAE2645439.1"/>
    <property type="molecule type" value="Genomic_DNA"/>
</dbReference>
<reference evidence="2" key="1">
    <citation type="journal article" date="2018" name="Genome Biol.">
        <title>SKESA: strategic k-mer extension for scrupulous assemblies.</title>
        <authorList>
            <person name="Souvorov A."/>
            <person name="Agarwala R."/>
            <person name="Lipman D.J."/>
        </authorList>
    </citation>
    <scope>NUCLEOTIDE SEQUENCE</scope>
    <source>
        <strain evidence="2">SAL3357</strain>
    </source>
</reference>
<dbReference type="AlphaFoldDB" id="A0A728QD22"/>
<feature type="chain" id="PRO_5028316450" evidence="1">
    <location>
        <begin position="21"/>
        <end position="308"/>
    </location>
</feature>
<feature type="signal peptide" evidence="1">
    <location>
        <begin position="1"/>
        <end position="20"/>
    </location>
</feature>
<name>A0A728QD22_SALER</name>
<comment type="caution">
    <text evidence="2">The sequence shown here is derived from an EMBL/GenBank/DDBJ whole genome shotgun (WGS) entry which is preliminary data.</text>
</comment>
<protein>
    <submittedName>
        <fullName evidence="2">Uncharacterized protein</fullName>
    </submittedName>
</protein>
<accession>A0A728QD22</accession>
<evidence type="ECO:0000256" key="1">
    <source>
        <dbReference type="SAM" id="SignalP"/>
    </source>
</evidence>